<dbReference type="Gene3D" id="1.20.1280.50">
    <property type="match status" value="1"/>
</dbReference>
<organism evidence="3 4">
    <name type="scientific">Aplosporella prunicola CBS 121167</name>
    <dbReference type="NCBI Taxonomy" id="1176127"/>
    <lineage>
        <taxon>Eukaryota</taxon>
        <taxon>Fungi</taxon>
        <taxon>Dikarya</taxon>
        <taxon>Ascomycota</taxon>
        <taxon>Pezizomycotina</taxon>
        <taxon>Dothideomycetes</taxon>
        <taxon>Dothideomycetes incertae sedis</taxon>
        <taxon>Botryosphaeriales</taxon>
        <taxon>Aplosporellaceae</taxon>
        <taxon>Aplosporella</taxon>
    </lineage>
</organism>
<dbReference type="SMART" id="SM00256">
    <property type="entry name" value="FBOX"/>
    <property type="match status" value="1"/>
</dbReference>
<feature type="domain" description="F-box" evidence="2">
    <location>
        <begin position="21"/>
        <end position="78"/>
    </location>
</feature>
<evidence type="ECO:0000313" key="4">
    <source>
        <dbReference type="Proteomes" id="UP000799438"/>
    </source>
</evidence>
<reference evidence="3" key="1">
    <citation type="journal article" date="2020" name="Stud. Mycol.">
        <title>101 Dothideomycetes genomes: a test case for predicting lifestyles and emergence of pathogens.</title>
        <authorList>
            <person name="Haridas S."/>
            <person name="Albert R."/>
            <person name="Binder M."/>
            <person name="Bloem J."/>
            <person name="Labutti K."/>
            <person name="Salamov A."/>
            <person name="Andreopoulos B."/>
            <person name="Baker S."/>
            <person name="Barry K."/>
            <person name="Bills G."/>
            <person name="Bluhm B."/>
            <person name="Cannon C."/>
            <person name="Castanera R."/>
            <person name="Culley D."/>
            <person name="Daum C."/>
            <person name="Ezra D."/>
            <person name="Gonzalez J."/>
            <person name="Henrissat B."/>
            <person name="Kuo A."/>
            <person name="Liang C."/>
            <person name="Lipzen A."/>
            <person name="Lutzoni F."/>
            <person name="Magnuson J."/>
            <person name="Mondo S."/>
            <person name="Nolan M."/>
            <person name="Ohm R."/>
            <person name="Pangilinan J."/>
            <person name="Park H.-J."/>
            <person name="Ramirez L."/>
            <person name="Alfaro M."/>
            <person name="Sun H."/>
            <person name="Tritt A."/>
            <person name="Yoshinaga Y."/>
            <person name="Zwiers L.-H."/>
            <person name="Turgeon B."/>
            <person name="Goodwin S."/>
            <person name="Spatafora J."/>
            <person name="Crous P."/>
            <person name="Grigoriev I."/>
        </authorList>
    </citation>
    <scope>NUCLEOTIDE SEQUENCE</scope>
    <source>
        <strain evidence="3">CBS 121167</strain>
    </source>
</reference>
<evidence type="ECO:0000313" key="3">
    <source>
        <dbReference type="EMBL" id="KAF2141376.1"/>
    </source>
</evidence>
<dbReference type="SUPFAM" id="SSF81383">
    <property type="entry name" value="F-box domain"/>
    <property type="match status" value="1"/>
</dbReference>
<dbReference type="AlphaFoldDB" id="A0A6A6BBF0"/>
<dbReference type="InterPro" id="IPR036047">
    <property type="entry name" value="F-box-like_dom_sf"/>
</dbReference>
<dbReference type="PROSITE" id="PS50181">
    <property type="entry name" value="FBOX"/>
    <property type="match status" value="1"/>
</dbReference>
<dbReference type="RefSeq" id="XP_033397089.1">
    <property type="nucleotide sequence ID" value="XM_033542148.1"/>
</dbReference>
<dbReference type="CDD" id="cd09917">
    <property type="entry name" value="F-box_SF"/>
    <property type="match status" value="1"/>
</dbReference>
<sequence>MPTLDGSHASMPNNNTQDQKKGHMGGLPSELQCQIIGYLDIPSVLQMQCVSTHWRTMITSCMNLDSVMDPDRRTFLKIFNKAQASKAFIPHASKDESHRFQRRLQNNLFEISEQKPHQNSDEGYLPLSGTRTHPLIFENLPVVLEEETKSPSLHTWLSEWPRQAVMDGMWGEYRNIDRYFPNPWGEGVPYAKFPITIYDLGTGADLGTTAVVIAVLLRDRPNLFPVSPKYSPGNEFTLLVISGGGELNGHIIKAGHFGGYGFYTYSVDCIKFEDWLSIYVDALEIIKREGSFAFCGPINALGNSLRI</sequence>
<protein>
    <recommendedName>
        <fullName evidence="2">F-box domain-containing protein</fullName>
    </recommendedName>
</protein>
<dbReference type="Pfam" id="PF00646">
    <property type="entry name" value="F-box"/>
    <property type="match status" value="1"/>
</dbReference>
<evidence type="ECO:0000256" key="1">
    <source>
        <dbReference type="SAM" id="MobiDB-lite"/>
    </source>
</evidence>
<keyword evidence="4" id="KW-1185">Reference proteome</keyword>
<dbReference type="EMBL" id="ML995487">
    <property type="protein sequence ID" value="KAF2141376.1"/>
    <property type="molecule type" value="Genomic_DNA"/>
</dbReference>
<gene>
    <name evidence="3" type="ORF">K452DRAFT_298756</name>
</gene>
<evidence type="ECO:0000259" key="2">
    <source>
        <dbReference type="PROSITE" id="PS50181"/>
    </source>
</evidence>
<dbReference type="InterPro" id="IPR001810">
    <property type="entry name" value="F-box_dom"/>
</dbReference>
<proteinExistence type="predicted"/>
<feature type="region of interest" description="Disordered" evidence="1">
    <location>
        <begin position="1"/>
        <end position="26"/>
    </location>
</feature>
<dbReference type="Proteomes" id="UP000799438">
    <property type="component" value="Unassembled WGS sequence"/>
</dbReference>
<accession>A0A6A6BBF0</accession>
<name>A0A6A6BBF0_9PEZI</name>
<dbReference type="GeneID" id="54299645"/>